<dbReference type="PANTHER" id="PTHR23310">
    <property type="entry name" value="ACYL-COA-BINDING PROTEIN, ACBP"/>
    <property type="match status" value="1"/>
</dbReference>
<reference evidence="6" key="1">
    <citation type="submission" date="2025-08" db="UniProtKB">
        <authorList>
            <consortium name="RefSeq"/>
        </authorList>
    </citation>
    <scope>IDENTIFICATION</scope>
</reference>
<organism evidence="5 6">
    <name type="scientific">Ceratosolen solmsi marchali</name>
    <dbReference type="NCBI Taxonomy" id="326594"/>
    <lineage>
        <taxon>Eukaryota</taxon>
        <taxon>Metazoa</taxon>
        <taxon>Ecdysozoa</taxon>
        <taxon>Arthropoda</taxon>
        <taxon>Hexapoda</taxon>
        <taxon>Insecta</taxon>
        <taxon>Pterygota</taxon>
        <taxon>Neoptera</taxon>
        <taxon>Endopterygota</taxon>
        <taxon>Hymenoptera</taxon>
        <taxon>Apocrita</taxon>
        <taxon>Proctotrupomorpha</taxon>
        <taxon>Chalcidoidea</taxon>
        <taxon>Agaonidae</taxon>
        <taxon>Agaoninae</taxon>
        <taxon>Ceratosolen</taxon>
    </lineage>
</organism>
<dbReference type="GO" id="GO:0000062">
    <property type="term" value="F:fatty-acyl-CoA binding"/>
    <property type="evidence" value="ECO:0007669"/>
    <property type="project" value="InterPro"/>
</dbReference>
<gene>
    <name evidence="6" type="primary">LOC105364529</name>
</gene>
<feature type="compositionally biased region" description="Basic and acidic residues" evidence="3">
    <location>
        <begin position="1"/>
        <end position="10"/>
    </location>
</feature>
<evidence type="ECO:0000256" key="3">
    <source>
        <dbReference type="SAM" id="MobiDB-lite"/>
    </source>
</evidence>
<accession>A0AAJ6YME3</accession>
<dbReference type="Gene3D" id="1.20.80.10">
    <property type="match status" value="1"/>
</dbReference>
<dbReference type="KEGG" id="csol:105364529"/>
<feature type="domain" description="ACB" evidence="4">
    <location>
        <begin position="33"/>
        <end position="120"/>
    </location>
</feature>
<evidence type="ECO:0000256" key="2">
    <source>
        <dbReference type="ARBA" id="ARBA00023121"/>
    </source>
</evidence>
<dbReference type="SUPFAM" id="SSF47027">
    <property type="entry name" value="Acyl-CoA binding protein"/>
    <property type="match status" value="1"/>
</dbReference>
<evidence type="ECO:0000313" key="6">
    <source>
        <dbReference type="RefSeq" id="XP_011500767.1"/>
    </source>
</evidence>
<protein>
    <submittedName>
        <fullName evidence="6">Acyl-CoA-binding protein homolog</fullName>
    </submittedName>
</protein>
<proteinExistence type="inferred from homology"/>
<dbReference type="InterPro" id="IPR035984">
    <property type="entry name" value="Acyl-CoA-binding_sf"/>
</dbReference>
<feature type="compositionally biased region" description="Polar residues" evidence="3">
    <location>
        <begin position="12"/>
        <end position="21"/>
    </location>
</feature>
<comment type="similarity">
    <text evidence="1">Belongs to the ACBP family.</text>
</comment>
<keyword evidence="5" id="KW-1185">Reference proteome</keyword>
<dbReference type="PRINTS" id="PR00689">
    <property type="entry name" value="ACOABINDINGP"/>
</dbReference>
<dbReference type="GeneID" id="105364529"/>
<sequence length="122" mass="13617">MELVHHDRPAGTDSNDLSADTTDSVLSHAAMSLDQEFEQAAKDVKELASRPCDDELLELYALYKQATVGNCDIPRPGMLDFQGKAKWDHWHSKSELGLSRLDAMRQYVDKVQTLIATIGKKS</sequence>
<keyword evidence="2" id="KW-0446">Lipid-binding</keyword>
<dbReference type="PROSITE" id="PS51228">
    <property type="entry name" value="ACB_2"/>
    <property type="match status" value="1"/>
</dbReference>
<dbReference type="RefSeq" id="XP_011500767.1">
    <property type="nucleotide sequence ID" value="XM_011502465.1"/>
</dbReference>
<dbReference type="InterPro" id="IPR014352">
    <property type="entry name" value="FERM/acyl-CoA-bd_prot_sf"/>
</dbReference>
<evidence type="ECO:0000313" key="5">
    <source>
        <dbReference type="Proteomes" id="UP000695007"/>
    </source>
</evidence>
<dbReference type="AlphaFoldDB" id="A0AAJ6YME3"/>
<dbReference type="InterPro" id="IPR000582">
    <property type="entry name" value="Acyl-CoA-binding_protein"/>
</dbReference>
<name>A0AAJ6YME3_9HYME</name>
<feature type="region of interest" description="Disordered" evidence="3">
    <location>
        <begin position="1"/>
        <end position="21"/>
    </location>
</feature>
<evidence type="ECO:0000259" key="4">
    <source>
        <dbReference type="PROSITE" id="PS51228"/>
    </source>
</evidence>
<dbReference type="PANTHER" id="PTHR23310:SF62">
    <property type="entry name" value="ACYL-COA BINDING PROTEIN 1, ISOFORM A"/>
    <property type="match status" value="1"/>
</dbReference>
<dbReference type="Proteomes" id="UP000695007">
    <property type="component" value="Unplaced"/>
</dbReference>
<dbReference type="GO" id="GO:0006631">
    <property type="term" value="P:fatty acid metabolic process"/>
    <property type="evidence" value="ECO:0007669"/>
    <property type="project" value="TreeGrafter"/>
</dbReference>
<dbReference type="CDD" id="cd00435">
    <property type="entry name" value="ACBP"/>
    <property type="match status" value="1"/>
</dbReference>
<dbReference type="Pfam" id="PF00887">
    <property type="entry name" value="ACBP"/>
    <property type="match status" value="1"/>
</dbReference>
<evidence type="ECO:0000256" key="1">
    <source>
        <dbReference type="ARBA" id="ARBA00005567"/>
    </source>
</evidence>